<evidence type="ECO:0000313" key="1">
    <source>
        <dbReference type="EMBL" id="RDX49006.1"/>
    </source>
</evidence>
<evidence type="ECO:0008006" key="3">
    <source>
        <dbReference type="Google" id="ProtNLM"/>
    </source>
</evidence>
<dbReference type="EMBL" id="KZ857408">
    <property type="protein sequence ID" value="RDX49006.1"/>
    <property type="molecule type" value="Genomic_DNA"/>
</dbReference>
<dbReference type="AlphaFoldDB" id="A0A371D900"/>
<evidence type="ECO:0000313" key="2">
    <source>
        <dbReference type="Proteomes" id="UP000256964"/>
    </source>
</evidence>
<sequence length="409" mass="46691">MATVHQPYAHCTDAQFADGTMSAVPPSSTASRDLPIKIWRNVFRYVRAHSQNQAAQMPLLCRALRAEAESVLYHQPQLTSLRAALVFADTVSAAPHLARWVRIISFSRWPDHEAPMYANRSCAETNANDRPPDRQLCKLVGLGLKNVMGLTTILVRDHRAMRTIAAVLDGTNIRVLYITGDHLQLDEPTVAFLKTQQRLKELRLYHRDGQDFDSLGLRRVRILSCSYSFLSGLGAGHLLTQLNVTSVTSEYDIAGIIRVVGPRLVSLRLEQSVWKQRGRLYPTNGHDWDRCPMLRFLQVRHCLPHANVMCYLSDDTQDAWNVPPALQTLVWSPAWTRARTHHLYPDERKRAEIRRFAEAVLRASATLRTVIYEWGEEAFYKCFLLRSGEFREIPTISAEADDETWSYVR</sequence>
<proteinExistence type="predicted"/>
<accession>A0A371D900</accession>
<dbReference type="OrthoDB" id="2741136at2759"/>
<name>A0A371D900_9APHY</name>
<reference evidence="1 2" key="1">
    <citation type="journal article" date="2018" name="Biotechnol. Biofuels">
        <title>Integrative visual omics of the white-rot fungus Polyporus brumalis exposes the biotechnological potential of its oxidative enzymes for delignifying raw plant biomass.</title>
        <authorList>
            <person name="Miyauchi S."/>
            <person name="Rancon A."/>
            <person name="Drula E."/>
            <person name="Hage H."/>
            <person name="Chaduli D."/>
            <person name="Favel A."/>
            <person name="Grisel S."/>
            <person name="Henrissat B."/>
            <person name="Herpoel-Gimbert I."/>
            <person name="Ruiz-Duenas F.J."/>
            <person name="Chevret D."/>
            <person name="Hainaut M."/>
            <person name="Lin J."/>
            <person name="Wang M."/>
            <person name="Pangilinan J."/>
            <person name="Lipzen A."/>
            <person name="Lesage-Meessen L."/>
            <person name="Navarro D."/>
            <person name="Riley R."/>
            <person name="Grigoriev I.V."/>
            <person name="Zhou S."/>
            <person name="Raouche S."/>
            <person name="Rosso M.N."/>
        </authorList>
    </citation>
    <scope>NUCLEOTIDE SEQUENCE [LARGE SCALE GENOMIC DNA]</scope>
    <source>
        <strain evidence="1 2">BRFM 1820</strain>
    </source>
</reference>
<organism evidence="1 2">
    <name type="scientific">Lentinus brumalis</name>
    <dbReference type="NCBI Taxonomy" id="2498619"/>
    <lineage>
        <taxon>Eukaryota</taxon>
        <taxon>Fungi</taxon>
        <taxon>Dikarya</taxon>
        <taxon>Basidiomycota</taxon>
        <taxon>Agaricomycotina</taxon>
        <taxon>Agaricomycetes</taxon>
        <taxon>Polyporales</taxon>
        <taxon>Polyporaceae</taxon>
        <taxon>Lentinus</taxon>
    </lineage>
</organism>
<keyword evidence="2" id="KW-1185">Reference proteome</keyword>
<dbReference type="Proteomes" id="UP000256964">
    <property type="component" value="Unassembled WGS sequence"/>
</dbReference>
<protein>
    <recommendedName>
        <fullName evidence="3">F-box domain-containing protein</fullName>
    </recommendedName>
</protein>
<gene>
    <name evidence="1" type="ORF">OH76DRAFT_1404217</name>
</gene>